<keyword evidence="3" id="KW-0813">Transport</keyword>
<dbReference type="GO" id="GO:0004674">
    <property type="term" value="F:protein serine/threonine kinase activity"/>
    <property type="evidence" value="ECO:0007669"/>
    <property type="project" value="UniProtKB-KW"/>
</dbReference>
<feature type="domain" description="Alpha-type protein kinase" evidence="13">
    <location>
        <begin position="854"/>
        <end position="1080"/>
    </location>
</feature>
<dbReference type="Pfam" id="PF09362">
    <property type="entry name" value="DUF1996"/>
    <property type="match status" value="1"/>
</dbReference>
<feature type="transmembrane region" description="Helical" evidence="11">
    <location>
        <begin position="198"/>
        <end position="220"/>
    </location>
</feature>
<dbReference type="NCBIfam" id="TIGR00879">
    <property type="entry name" value="SP"/>
    <property type="match status" value="1"/>
</dbReference>
<evidence type="ECO:0000256" key="2">
    <source>
        <dbReference type="ARBA" id="ARBA00010992"/>
    </source>
</evidence>
<protein>
    <recommendedName>
        <fullName evidence="16">Alpha-type protein kinase domain-containing protein</fullName>
    </recommendedName>
</protein>
<evidence type="ECO:0000256" key="3">
    <source>
        <dbReference type="ARBA" id="ARBA00022448"/>
    </source>
</evidence>
<dbReference type="GO" id="GO:0005524">
    <property type="term" value="F:ATP binding"/>
    <property type="evidence" value="ECO:0007669"/>
    <property type="project" value="InterPro"/>
</dbReference>
<dbReference type="EMBL" id="NKUJ01000465">
    <property type="protein sequence ID" value="RMJ04828.1"/>
    <property type="molecule type" value="Genomic_DNA"/>
</dbReference>
<organism evidence="14 15">
    <name type="scientific">Fusarium kuroshium</name>
    <dbReference type="NCBI Taxonomy" id="2010991"/>
    <lineage>
        <taxon>Eukaryota</taxon>
        <taxon>Fungi</taxon>
        <taxon>Dikarya</taxon>
        <taxon>Ascomycota</taxon>
        <taxon>Pezizomycotina</taxon>
        <taxon>Sordariomycetes</taxon>
        <taxon>Hypocreomycetidae</taxon>
        <taxon>Hypocreales</taxon>
        <taxon>Nectriaceae</taxon>
        <taxon>Fusarium</taxon>
        <taxon>Fusarium solani species complex</taxon>
    </lineage>
</organism>
<feature type="transmembrane region" description="Helical" evidence="11">
    <location>
        <begin position="168"/>
        <end position="186"/>
    </location>
</feature>
<evidence type="ECO:0000313" key="15">
    <source>
        <dbReference type="Proteomes" id="UP000277212"/>
    </source>
</evidence>
<evidence type="ECO:0000256" key="4">
    <source>
        <dbReference type="ARBA" id="ARBA00022527"/>
    </source>
</evidence>
<dbReference type="Pfam" id="PF02816">
    <property type="entry name" value="Alpha_kinase"/>
    <property type="match status" value="1"/>
</dbReference>
<evidence type="ECO:0000313" key="14">
    <source>
        <dbReference type="EMBL" id="RMJ04828.1"/>
    </source>
</evidence>
<feature type="transmembrane region" description="Helical" evidence="11">
    <location>
        <begin position="363"/>
        <end position="383"/>
    </location>
</feature>
<evidence type="ECO:0000259" key="12">
    <source>
        <dbReference type="PROSITE" id="PS50850"/>
    </source>
</evidence>
<feature type="transmembrane region" description="Helical" evidence="11">
    <location>
        <begin position="80"/>
        <end position="99"/>
    </location>
</feature>
<dbReference type="CDD" id="cd17509">
    <property type="entry name" value="Alpha_kinase"/>
    <property type="match status" value="1"/>
</dbReference>
<feature type="transmembrane region" description="Helical" evidence="11">
    <location>
        <begin position="336"/>
        <end position="354"/>
    </location>
</feature>
<dbReference type="InterPro" id="IPR036259">
    <property type="entry name" value="MFS_trans_sf"/>
</dbReference>
<keyword evidence="5" id="KW-0808">Transferase</keyword>
<keyword evidence="10" id="KW-0325">Glycoprotein</keyword>
<dbReference type="InterPro" id="IPR005828">
    <property type="entry name" value="MFS_sugar_transport-like"/>
</dbReference>
<evidence type="ECO:0000256" key="11">
    <source>
        <dbReference type="SAM" id="Phobius"/>
    </source>
</evidence>
<dbReference type="SUPFAM" id="SSF103473">
    <property type="entry name" value="MFS general substrate transporter"/>
    <property type="match status" value="1"/>
</dbReference>
<proteinExistence type="inferred from homology"/>
<keyword evidence="6 11" id="KW-0812">Transmembrane</keyword>
<dbReference type="OrthoDB" id="508119at2759"/>
<feature type="transmembrane region" description="Helical" evidence="11">
    <location>
        <begin position="25"/>
        <end position="45"/>
    </location>
</feature>
<name>A0A3M2RHV7_9HYPO</name>
<feature type="transmembrane region" description="Helical" evidence="11">
    <location>
        <begin position="106"/>
        <end position="127"/>
    </location>
</feature>
<dbReference type="GO" id="GO:0016020">
    <property type="term" value="C:membrane"/>
    <property type="evidence" value="ECO:0007669"/>
    <property type="project" value="UniProtKB-SubCell"/>
</dbReference>
<dbReference type="InterPro" id="IPR005829">
    <property type="entry name" value="Sugar_transporter_CS"/>
</dbReference>
<dbReference type="GO" id="GO:0005351">
    <property type="term" value="F:carbohydrate:proton symporter activity"/>
    <property type="evidence" value="ECO:0007669"/>
    <property type="project" value="TreeGrafter"/>
</dbReference>
<dbReference type="PANTHER" id="PTHR48022:SF21">
    <property type="entry name" value="QUINATE TRANSPORTER, PUTATIVE (AFU_ORTHOLOGUE AFUA_6G06960)-RELATED"/>
    <property type="match status" value="1"/>
</dbReference>
<feature type="transmembrane region" description="Helical" evidence="11">
    <location>
        <begin position="466"/>
        <end position="486"/>
    </location>
</feature>
<evidence type="ECO:0000256" key="7">
    <source>
        <dbReference type="ARBA" id="ARBA00022777"/>
    </source>
</evidence>
<evidence type="ECO:0000259" key="13">
    <source>
        <dbReference type="PROSITE" id="PS51158"/>
    </source>
</evidence>
<dbReference type="Proteomes" id="UP000277212">
    <property type="component" value="Unassembled WGS sequence"/>
</dbReference>
<keyword evidence="4" id="KW-0723">Serine/threonine-protein kinase</keyword>
<gene>
    <name evidence="14" type="ORF">CDV36_014508</name>
</gene>
<dbReference type="SUPFAM" id="SSF56112">
    <property type="entry name" value="Protein kinase-like (PK-like)"/>
    <property type="match status" value="1"/>
</dbReference>
<evidence type="ECO:0008006" key="16">
    <source>
        <dbReference type="Google" id="ProtNLM"/>
    </source>
</evidence>
<dbReference type="Gene3D" id="3.20.200.10">
    <property type="entry name" value="MHCK/EF2 kinase"/>
    <property type="match status" value="1"/>
</dbReference>
<comment type="caution">
    <text evidence="14">The sequence shown here is derived from an EMBL/GenBank/DDBJ whole genome shotgun (WGS) entry which is preliminary data.</text>
</comment>
<dbReference type="InterPro" id="IPR003663">
    <property type="entry name" value="Sugar/inositol_transpt"/>
</dbReference>
<comment type="similarity">
    <text evidence="2">Belongs to the major facilitator superfamily. Sugar transporter (TC 2.A.1.1) family.</text>
</comment>
<feature type="transmembrane region" description="Helical" evidence="11">
    <location>
        <begin position="133"/>
        <end position="156"/>
    </location>
</feature>
<evidence type="ECO:0000256" key="6">
    <source>
        <dbReference type="ARBA" id="ARBA00022692"/>
    </source>
</evidence>
<evidence type="ECO:0000256" key="5">
    <source>
        <dbReference type="ARBA" id="ARBA00022679"/>
    </source>
</evidence>
<feature type="domain" description="Major facilitator superfamily (MFS) profile" evidence="12">
    <location>
        <begin position="32"/>
        <end position="490"/>
    </location>
</feature>
<evidence type="ECO:0000256" key="8">
    <source>
        <dbReference type="ARBA" id="ARBA00022989"/>
    </source>
</evidence>
<sequence>MGLIARSLRAIVRNDAMRNDPDEIYSWRVIALVCSACFGGMLFGWETGAIGGVLAMEDTQKRFGYADASHKHKATQDQNIVSTLQAGCFLACFLTSWLTEKFGRRWCLIATGALTTAGVICQAGSAVKGIIAVMYVGRFISGLGVGAASTLVPLYVSECAPRAIRGGLISFYQLFIVLGVMLAFWTNYGCLLHATAPAIYIVPLSLQALPAVLLIIGMFLSPESPRWCAKQDDWERATTILVNLRRLPAESDYVRTEIQEMSEQLEAERRLIGDASAVALAKEMFLIPGNRKRTFITITLMICQQMTGVNAVNYYAPQIFGNLGMTGTETSLFATGVYGVVKVVGCAIFLVFAADSLGRRRSLLWTSAAQAVVMFIIGIYGRVEPPVAGKSISPFGYVAITCIYLWAAFYQFGWGPCCWILVSEIPTARLRSMNVALGAATQWLFNFIIARTVLTMQQTMGEAGYGMFFMFGSFCVLMGTFVWFFVPETKGLSLEKMDELFGVAALANEKEADTEKEAVAGGLGVATAYTVTNAGRFMLKNIDPIVTPGQYISHMHSFFGSDAVTANTTTSKELQAGCSTAVNPNDYSAYWVPTLYAKNDTDFIVVPISRFSAYYKQIDKAEVAIPQNYKVVAGNASATSSDHVDPLAGIQWFCEYGGSKETKDRAAFPTKGCGRLQTLLLFHDCVNEETLESAYSGTHHWTETFKPTNRCPAGMKRMPQLRFSIRYDLRDILPDGWDGPAPLELSCGSSFCSHGDFINGWLPEAAKNMLLANHKRDFKGVNGPNGKYNAGPLCKDEDIKDADPEHGTSDYAKSKEHLIHLPRSSYTANQYSKGVGVSRCASCVHGHPSDTPSAQQSNSGRYNISNSALVSHHALEYPFAQGSFRWVAKGSYSSGTRQGQACVLKWFKTGAVFEADYFTLDIKAVDKALEIVNRFNELNMIDKDIKINVPGIWQFRDDCDDEWAGQKHLCEPFIQNYQKFNSNSGWNDDSRAWGEVMQALSHFSYHVSGGQFVLCDLQGGIYQREIVLSDPVILSRNRDYGVTDLGSEGISSFFSQHSCNNYCRPNWTQPSNQYQYFQPVVGTTMMRHSVPTAYSRFAGTR</sequence>
<dbReference type="PROSITE" id="PS00216">
    <property type="entry name" value="SUGAR_TRANSPORT_1"/>
    <property type="match status" value="1"/>
</dbReference>
<dbReference type="PANTHER" id="PTHR48022">
    <property type="entry name" value="PLASTIDIC GLUCOSE TRANSPORTER 4"/>
    <property type="match status" value="1"/>
</dbReference>
<dbReference type="InterPro" id="IPR018535">
    <property type="entry name" value="DUF1996"/>
</dbReference>
<dbReference type="InterPro" id="IPR050360">
    <property type="entry name" value="MFS_Sugar_Transporters"/>
</dbReference>
<feature type="transmembrane region" description="Helical" evidence="11">
    <location>
        <begin position="294"/>
        <end position="316"/>
    </location>
</feature>
<dbReference type="PROSITE" id="PS51158">
    <property type="entry name" value="ALPHA_KINASE"/>
    <property type="match status" value="1"/>
</dbReference>
<dbReference type="FunFam" id="1.20.1250.20:FF:000026">
    <property type="entry name" value="MFS quinate transporter QutD"/>
    <property type="match status" value="1"/>
</dbReference>
<dbReference type="Gene3D" id="1.20.1250.20">
    <property type="entry name" value="MFS general substrate transporter like domains"/>
    <property type="match status" value="1"/>
</dbReference>
<dbReference type="PROSITE" id="PS00217">
    <property type="entry name" value="SUGAR_TRANSPORT_2"/>
    <property type="match status" value="1"/>
</dbReference>
<dbReference type="PROSITE" id="PS50850">
    <property type="entry name" value="MFS"/>
    <property type="match status" value="1"/>
</dbReference>
<evidence type="ECO:0000256" key="10">
    <source>
        <dbReference type="ARBA" id="ARBA00023180"/>
    </source>
</evidence>
<dbReference type="SMART" id="SM00811">
    <property type="entry name" value="Alpha_kinase"/>
    <property type="match status" value="1"/>
</dbReference>
<accession>A0A3M2RHV7</accession>
<comment type="subcellular location">
    <subcellularLocation>
        <location evidence="1">Membrane</location>
        <topology evidence="1">Multi-pass membrane protein</topology>
    </subcellularLocation>
</comment>
<keyword evidence="15" id="KW-1185">Reference proteome</keyword>
<feature type="transmembrane region" description="Helical" evidence="11">
    <location>
        <begin position="395"/>
        <end position="422"/>
    </location>
</feature>
<keyword evidence="7" id="KW-0418">Kinase</keyword>
<dbReference type="InterPro" id="IPR011009">
    <property type="entry name" value="Kinase-like_dom_sf"/>
</dbReference>
<dbReference type="AlphaFoldDB" id="A0A3M2RHV7"/>
<reference evidence="14 15" key="1">
    <citation type="submission" date="2017-06" db="EMBL/GenBank/DDBJ databases">
        <title>Comparative genomic analysis of Ambrosia Fusariam Clade fungi.</title>
        <authorList>
            <person name="Stajich J.E."/>
            <person name="Carrillo J."/>
            <person name="Kijimoto T."/>
            <person name="Eskalen A."/>
            <person name="O'Donnell K."/>
            <person name="Kasson M."/>
        </authorList>
    </citation>
    <scope>NUCLEOTIDE SEQUENCE [LARGE SCALE GENOMIC DNA]</scope>
    <source>
        <strain evidence="14">UCR3666</strain>
    </source>
</reference>
<dbReference type="InterPro" id="IPR020846">
    <property type="entry name" value="MFS_dom"/>
</dbReference>
<keyword evidence="8 11" id="KW-1133">Transmembrane helix</keyword>
<evidence type="ECO:0000256" key="1">
    <source>
        <dbReference type="ARBA" id="ARBA00004141"/>
    </source>
</evidence>
<dbReference type="Pfam" id="PF00083">
    <property type="entry name" value="Sugar_tr"/>
    <property type="match status" value="1"/>
</dbReference>
<dbReference type="InterPro" id="IPR004166">
    <property type="entry name" value="a-kinase_dom"/>
</dbReference>
<keyword evidence="9 11" id="KW-0472">Membrane</keyword>
<evidence type="ECO:0000256" key="9">
    <source>
        <dbReference type="ARBA" id="ARBA00023136"/>
    </source>
</evidence>
<dbReference type="PRINTS" id="PR00171">
    <property type="entry name" value="SUGRTRNSPORT"/>
</dbReference>